<dbReference type="PROSITE" id="PS50850">
    <property type="entry name" value="MFS"/>
    <property type="match status" value="1"/>
</dbReference>
<feature type="transmembrane region" description="Helical" evidence="5">
    <location>
        <begin position="415"/>
        <end position="433"/>
    </location>
</feature>
<feature type="transmembrane region" description="Helical" evidence="5">
    <location>
        <begin position="177"/>
        <end position="199"/>
    </location>
</feature>
<dbReference type="InterPro" id="IPR036259">
    <property type="entry name" value="MFS_trans_sf"/>
</dbReference>
<feature type="domain" description="Major facilitator superfamily (MFS) profile" evidence="6">
    <location>
        <begin position="26"/>
        <end position="462"/>
    </location>
</feature>
<protein>
    <submittedName>
        <fullName evidence="7">MFS transporter</fullName>
    </submittedName>
</protein>
<evidence type="ECO:0000313" key="8">
    <source>
        <dbReference type="Proteomes" id="UP001164390"/>
    </source>
</evidence>
<dbReference type="InterPro" id="IPR011701">
    <property type="entry name" value="MFS"/>
</dbReference>
<evidence type="ECO:0000256" key="3">
    <source>
        <dbReference type="ARBA" id="ARBA00022989"/>
    </source>
</evidence>
<feature type="transmembrane region" description="Helical" evidence="5">
    <location>
        <begin position="369"/>
        <end position="394"/>
    </location>
</feature>
<feature type="transmembrane region" description="Helical" evidence="5">
    <location>
        <begin position="277"/>
        <end position="295"/>
    </location>
</feature>
<feature type="transmembrane region" description="Helical" evidence="5">
    <location>
        <begin position="339"/>
        <end position="357"/>
    </location>
</feature>
<evidence type="ECO:0000256" key="4">
    <source>
        <dbReference type="ARBA" id="ARBA00023136"/>
    </source>
</evidence>
<dbReference type="PRINTS" id="PR01036">
    <property type="entry name" value="TCRTETB"/>
</dbReference>
<reference evidence="7" key="1">
    <citation type="submission" date="2022-01" db="EMBL/GenBank/DDBJ databases">
        <title>Nocardioidaceae gen. sp. A5X3R13.</title>
        <authorList>
            <person name="Lopez Marin M.A."/>
            <person name="Uhlik O."/>
        </authorList>
    </citation>
    <scope>NUCLEOTIDE SEQUENCE</scope>
    <source>
        <strain evidence="7">A5X3R13</strain>
    </source>
</reference>
<evidence type="ECO:0000256" key="1">
    <source>
        <dbReference type="ARBA" id="ARBA00004651"/>
    </source>
</evidence>
<accession>A0AA46TMG5</accession>
<dbReference type="InterPro" id="IPR020846">
    <property type="entry name" value="MFS_dom"/>
</dbReference>
<keyword evidence="8" id="KW-1185">Reference proteome</keyword>
<evidence type="ECO:0000256" key="5">
    <source>
        <dbReference type="SAM" id="Phobius"/>
    </source>
</evidence>
<dbReference type="PANTHER" id="PTHR23501">
    <property type="entry name" value="MAJOR FACILITATOR SUPERFAMILY"/>
    <property type="match status" value="1"/>
</dbReference>
<feature type="transmembrane region" description="Helical" evidence="5">
    <location>
        <begin position="238"/>
        <end position="256"/>
    </location>
</feature>
<comment type="subcellular location">
    <subcellularLocation>
        <location evidence="1">Cell membrane</location>
        <topology evidence="1">Multi-pass membrane protein</topology>
    </subcellularLocation>
</comment>
<proteinExistence type="predicted"/>
<dbReference type="AlphaFoldDB" id="A0AA46TMG5"/>
<keyword evidence="2 5" id="KW-0812">Transmembrane</keyword>
<dbReference type="Proteomes" id="UP001164390">
    <property type="component" value="Chromosome"/>
</dbReference>
<dbReference type="SUPFAM" id="SSF103473">
    <property type="entry name" value="MFS general substrate transporter"/>
    <property type="match status" value="1"/>
</dbReference>
<dbReference type="Pfam" id="PF07690">
    <property type="entry name" value="MFS_1"/>
    <property type="match status" value="1"/>
</dbReference>
<dbReference type="KEGG" id="sgrg:L0C25_11370"/>
<name>A0AA46TMG5_9ACTN</name>
<evidence type="ECO:0000256" key="2">
    <source>
        <dbReference type="ARBA" id="ARBA00022692"/>
    </source>
</evidence>
<keyword evidence="4 5" id="KW-0472">Membrane</keyword>
<evidence type="ECO:0000259" key="6">
    <source>
        <dbReference type="PROSITE" id="PS50850"/>
    </source>
</evidence>
<dbReference type="Gene3D" id="1.20.1250.20">
    <property type="entry name" value="MFS general substrate transporter like domains"/>
    <property type="match status" value="1"/>
</dbReference>
<feature type="transmembrane region" description="Helical" evidence="5">
    <location>
        <begin position="23"/>
        <end position="48"/>
    </location>
</feature>
<dbReference type="PANTHER" id="PTHR23501:SF154">
    <property type="entry name" value="MULTIDRUG-EFFLUX TRANSPORTER RV1634-RELATED"/>
    <property type="match status" value="1"/>
</dbReference>
<feature type="transmembrane region" description="Helical" evidence="5">
    <location>
        <begin position="60"/>
        <end position="79"/>
    </location>
</feature>
<dbReference type="GO" id="GO:0022857">
    <property type="term" value="F:transmembrane transporter activity"/>
    <property type="evidence" value="ECO:0007669"/>
    <property type="project" value="InterPro"/>
</dbReference>
<feature type="transmembrane region" description="Helical" evidence="5">
    <location>
        <begin position="211"/>
        <end position="232"/>
    </location>
</feature>
<sequence length="470" mass="47851">MTITDSTPASPGGTWRELLGRRYLATALVLAGGVALHAVNIFLTTSLLPTAVGDIGGLELYAWTTTVFMVASVVSSMLVSRLLAARGAAGAYLSGLAPFVFGTLICAASPTMEVMLAGRAVQGFGGGLLAGLGYALIQSSLPKHLWARATALVSAMWGVGTLAGPAVGGAFAQFDAWRFAFVVLAVLGVAAAVLAPRALPRTERSTSTEPVPGASLGLLTAATAAISVAGVLENDTAMVAALLLGIALLVGFVGWERRSRISVLPAATYRGRSPLRWLYLTVGLLSMGTVVEAFTPLFGQELGGLDPLLAGFLGATVSLGWSTSMIFSSNAERESVQRALRVVGPSILAVGLTLAALLQRDDMGATLVIGWAVALMVAGSGIGLAFPHVIVAVMASTSGSEEATKASAGINTVELMSLAFGSAVAGVLVNVGSTMQQSSIYLLVGIAAFALVGAVAAVRSNRQPLEPIPS</sequence>
<evidence type="ECO:0000313" key="7">
    <source>
        <dbReference type="EMBL" id="UYM07637.1"/>
    </source>
</evidence>
<feature type="transmembrane region" description="Helical" evidence="5">
    <location>
        <begin position="307"/>
        <end position="327"/>
    </location>
</feature>
<keyword evidence="3 5" id="KW-1133">Transmembrane helix</keyword>
<gene>
    <name evidence="7" type="ORF">L0C25_11370</name>
</gene>
<feature type="transmembrane region" description="Helical" evidence="5">
    <location>
        <begin position="91"/>
        <end position="110"/>
    </location>
</feature>
<dbReference type="Gene3D" id="1.20.1720.10">
    <property type="entry name" value="Multidrug resistance protein D"/>
    <property type="match status" value="1"/>
</dbReference>
<feature type="transmembrane region" description="Helical" evidence="5">
    <location>
        <begin position="149"/>
        <end position="171"/>
    </location>
</feature>
<dbReference type="GO" id="GO:0005886">
    <property type="term" value="C:plasma membrane"/>
    <property type="evidence" value="ECO:0007669"/>
    <property type="project" value="UniProtKB-SubCell"/>
</dbReference>
<feature type="transmembrane region" description="Helical" evidence="5">
    <location>
        <begin position="116"/>
        <end position="137"/>
    </location>
</feature>
<feature type="transmembrane region" description="Helical" evidence="5">
    <location>
        <begin position="439"/>
        <end position="458"/>
    </location>
</feature>
<dbReference type="RefSeq" id="WP_271636613.1">
    <property type="nucleotide sequence ID" value="NZ_CP094970.1"/>
</dbReference>
<dbReference type="EMBL" id="CP094970">
    <property type="protein sequence ID" value="UYM07637.1"/>
    <property type="molecule type" value="Genomic_DNA"/>
</dbReference>
<organism evidence="7 8">
    <name type="scientific">Solicola gregarius</name>
    <dbReference type="NCBI Taxonomy" id="2908642"/>
    <lineage>
        <taxon>Bacteria</taxon>
        <taxon>Bacillati</taxon>
        <taxon>Actinomycetota</taxon>
        <taxon>Actinomycetes</taxon>
        <taxon>Propionibacteriales</taxon>
        <taxon>Nocardioidaceae</taxon>
        <taxon>Solicola</taxon>
    </lineage>
</organism>